<dbReference type="GO" id="GO:0016832">
    <property type="term" value="F:aldehyde-lyase activity"/>
    <property type="evidence" value="ECO:0007669"/>
    <property type="project" value="TreeGrafter"/>
</dbReference>
<dbReference type="HOGENOM" id="CLU_059964_2_1_1"/>
<keyword evidence="6" id="KW-1185">Reference proteome</keyword>
<sequence>MPSFRELLLSQPYLLGTFVSFNDPYSAQILARCGFDWLMVDMEHSPLSPAEMTAMAHSTVAASGGNCSPIIRVPSHGVEWIKWALDSGAGGIIIPMVNSKKEVEAIVQRALYPPAGQRSYGPFRAPFADRRVTATMADYKEHTSSQVMVLPMIESTEGVANAEDIMRADGVDGVFIGPVDLRHSLGLSGPDGNEPAYLAALQRVLELGRRYGKPVGILGSPNWTARLVKMGFKFVMLAGGDAGILAEAASALLTSSRESIQLQA</sequence>
<dbReference type="RefSeq" id="XP_007737217.1">
    <property type="nucleotide sequence ID" value="XM_007739027.1"/>
</dbReference>
<dbReference type="Gene3D" id="3.20.20.60">
    <property type="entry name" value="Phosphoenolpyruvate-binding domains"/>
    <property type="match status" value="1"/>
</dbReference>
<dbReference type="EMBL" id="AMGY01000008">
    <property type="protein sequence ID" value="EXJ79429.1"/>
    <property type="molecule type" value="Genomic_DNA"/>
</dbReference>
<comment type="similarity">
    <text evidence="1">Belongs to the HpcH/HpaI aldolase family.</text>
</comment>
<dbReference type="PANTHER" id="PTHR30502">
    <property type="entry name" value="2-KETO-3-DEOXY-L-RHAMNONATE ALDOLASE"/>
    <property type="match status" value="1"/>
</dbReference>
<dbReference type="InterPro" id="IPR040442">
    <property type="entry name" value="Pyrv_kinase-like_dom_sf"/>
</dbReference>
<evidence type="ECO:0000256" key="2">
    <source>
        <dbReference type="ARBA" id="ARBA00022723"/>
    </source>
</evidence>
<dbReference type="AlphaFoldDB" id="W9YAN8"/>
<organism evidence="5 6">
    <name type="scientific">Capronia epimyces CBS 606.96</name>
    <dbReference type="NCBI Taxonomy" id="1182542"/>
    <lineage>
        <taxon>Eukaryota</taxon>
        <taxon>Fungi</taxon>
        <taxon>Dikarya</taxon>
        <taxon>Ascomycota</taxon>
        <taxon>Pezizomycotina</taxon>
        <taxon>Eurotiomycetes</taxon>
        <taxon>Chaetothyriomycetidae</taxon>
        <taxon>Chaetothyriales</taxon>
        <taxon>Herpotrichiellaceae</taxon>
        <taxon>Capronia</taxon>
    </lineage>
</organism>
<dbReference type="InterPro" id="IPR015813">
    <property type="entry name" value="Pyrv/PenolPyrv_kinase-like_dom"/>
</dbReference>
<dbReference type="STRING" id="1182542.W9YAN8"/>
<dbReference type="Pfam" id="PF03328">
    <property type="entry name" value="HpcH_HpaI"/>
    <property type="match status" value="1"/>
</dbReference>
<dbReference type="PANTHER" id="PTHR30502:SF0">
    <property type="entry name" value="PHOSPHOENOLPYRUVATE CARBOXYLASE FAMILY PROTEIN"/>
    <property type="match status" value="1"/>
</dbReference>
<dbReference type="GO" id="GO:0046872">
    <property type="term" value="F:metal ion binding"/>
    <property type="evidence" value="ECO:0007669"/>
    <property type="project" value="UniProtKB-KW"/>
</dbReference>
<gene>
    <name evidence="5" type="ORF">A1O3_08931</name>
</gene>
<dbReference type="Proteomes" id="UP000019478">
    <property type="component" value="Unassembled WGS sequence"/>
</dbReference>
<evidence type="ECO:0000313" key="5">
    <source>
        <dbReference type="EMBL" id="EXJ79429.1"/>
    </source>
</evidence>
<dbReference type="InterPro" id="IPR005000">
    <property type="entry name" value="Aldolase/citrate-lyase_domain"/>
</dbReference>
<proteinExistence type="inferred from homology"/>
<dbReference type="InterPro" id="IPR050251">
    <property type="entry name" value="HpcH-HpaI_aldolase"/>
</dbReference>
<name>W9YAN8_9EURO</name>
<evidence type="ECO:0000256" key="1">
    <source>
        <dbReference type="ARBA" id="ARBA00005568"/>
    </source>
</evidence>
<feature type="domain" description="HpcH/HpaI aldolase/citrate lyase" evidence="4">
    <location>
        <begin position="16"/>
        <end position="212"/>
    </location>
</feature>
<reference evidence="5 6" key="1">
    <citation type="submission" date="2013-03" db="EMBL/GenBank/DDBJ databases">
        <title>The Genome Sequence of Capronia epimyces CBS 606.96.</title>
        <authorList>
            <consortium name="The Broad Institute Genomics Platform"/>
            <person name="Cuomo C."/>
            <person name="de Hoog S."/>
            <person name="Gorbushina A."/>
            <person name="Walker B."/>
            <person name="Young S.K."/>
            <person name="Zeng Q."/>
            <person name="Gargeya S."/>
            <person name="Fitzgerald M."/>
            <person name="Haas B."/>
            <person name="Abouelleil A."/>
            <person name="Allen A.W."/>
            <person name="Alvarado L."/>
            <person name="Arachchi H.M."/>
            <person name="Berlin A.M."/>
            <person name="Chapman S.B."/>
            <person name="Gainer-Dewar J."/>
            <person name="Goldberg J."/>
            <person name="Griggs A."/>
            <person name="Gujja S."/>
            <person name="Hansen M."/>
            <person name="Howarth C."/>
            <person name="Imamovic A."/>
            <person name="Ireland A."/>
            <person name="Larimer J."/>
            <person name="McCowan C."/>
            <person name="Murphy C."/>
            <person name="Pearson M."/>
            <person name="Poon T.W."/>
            <person name="Priest M."/>
            <person name="Roberts A."/>
            <person name="Saif S."/>
            <person name="Shea T."/>
            <person name="Sisk P."/>
            <person name="Sykes S."/>
            <person name="Wortman J."/>
            <person name="Nusbaum C."/>
            <person name="Birren B."/>
        </authorList>
    </citation>
    <scope>NUCLEOTIDE SEQUENCE [LARGE SCALE GENOMIC DNA]</scope>
    <source>
        <strain evidence="5 6">CBS 606.96</strain>
    </source>
</reference>
<protein>
    <recommendedName>
        <fullName evidence="4">HpcH/HpaI aldolase/citrate lyase domain-containing protein</fullName>
    </recommendedName>
</protein>
<dbReference type="eggNOG" id="ENOG502SJMS">
    <property type="taxonomic scope" value="Eukaryota"/>
</dbReference>
<dbReference type="SUPFAM" id="SSF51621">
    <property type="entry name" value="Phosphoenolpyruvate/pyruvate domain"/>
    <property type="match status" value="1"/>
</dbReference>
<evidence type="ECO:0000259" key="4">
    <source>
        <dbReference type="Pfam" id="PF03328"/>
    </source>
</evidence>
<dbReference type="OrthoDB" id="1621678at2759"/>
<comment type="caution">
    <text evidence="5">The sequence shown here is derived from an EMBL/GenBank/DDBJ whole genome shotgun (WGS) entry which is preliminary data.</text>
</comment>
<dbReference type="GO" id="GO:0005737">
    <property type="term" value="C:cytoplasm"/>
    <property type="evidence" value="ECO:0007669"/>
    <property type="project" value="TreeGrafter"/>
</dbReference>
<keyword evidence="2" id="KW-0479">Metal-binding</keyword>
<evidence type="ECO:0000313" key="6">
    <source>
        <dbReference type="Proteomes" id="UP000019478"/>
    </source>
</evidence>
<accession>W9YAN8</accession>
<keyword evidence="3" id="KW-0456">Lyase</keyword>
<dbReference type="GeneID" id="19173017"/>
<evidence type="ECO:0000256" key="3">
    <source>
        <dbReference type="ARBA" id="ARBA00023239"/>
    </source>
</evidence>